<dbReference type="InterPro" id="IPR050373">
    <property type="entry name" value="Fibrinogen_C-term_domain"/>
</dbReference>
<dbReference type="PANTHER" id="PTHR19143:SF394">
    <property type="entry name" value="ANGIOPOIETIN-RELATED PROTEIN 3-LIKE"/>
    <property type="match status" value="1"/>
</dbReference>
<dbReference type="eggNOG" id="KOG2579">
    <property type="taxonomic scope" value="Eukaryota"/>
</dbReference>
<keyword evidence="1" id="KW-1133">Transmembrane helix</keyword>
<dbReference type="InterPro" id="IPR002181">
    <property type="entry name" value="Fibrinogen_a/b/g_C_dom"/>
</dbReference>
<dbReference type="AlphaFoldDB" id="C3ZK06"/>
<proteinExistence type="predicted"/>
<keyword evidence="1" id="KW-0812">Transmembrane</keyword>
<evidence type="ECO:0000259" key="2">
    <source>
        <dbReference type="PROSITE" id="PS51406"/>
    </source>
</evidence>
<organism>
    <name type="scientific">Branchiostoma floridae</name>
    <name type="common">Florida lancelet</name>
    <name type="synonym">Amphioxus</name>
    <dbReference type="NCBI Taxonomy" id="7739"/>
    <lineage>
        <taxon>Eukaryota</taxon>
        <taxon>Metazoa</taxon>
        <taxon>Chordata</taxon>
        <taxon>Cephalochordata</taxon>
        <taxon>Leptocardii</taxon>
        <taxon>Amphioxiformes</taxon>
        <taxon>Branchiostomatidae</taxon>
        <taxon>Branchiostoma</taxon>
    </lineage>
</organism>
<dbReference type="SMART" id="SM00186">
    <property type="entry name" value="FBG"/>
    <property type="match status" value="1"/>
</dbReference>
<accession>C3ZK06</accession>
<evidence type="ECO:0000313" key="3">
    <source>
        <dbReference type="EMBL" id="EEN47104.1"/>
    </source>
</evidence>
<reference evidence="3" key="1">
    <citation type="journal article" date="2008" name="Nature">
        <title>The amphioxus genome and the evolution of the chordate karyotype.</title>
        <authorList>
            <consortium name="US DOE Joint Genome Institute (JGI-PGF)"/>
            <person name="Putnam N.H."/>
            <person name="Butts T."/>
            <person name="Ferrier D.E.K."/>
            <person name="Furlong R.F."/>
            <person name="Hellsten U."/>
            <person name="Kawashima T."/>
            <person name="Robinson-Rechavi M."/>
            <person name="Shoguchi E."/>
            <person name="Terry A."/>
            <person name="Yu J.-K."/>
            <person name="Benito-Gutierrez E.L."/>
            <person name="Dubchak I."/>
            <person name="Garcia-Fernandez J."/>
            <person name="Gibson-Brown J.J."/>
            <person name="Grigoriev I.V."/>
            <person name="Horton A.C."/>
            <person name="de Jong P.J."/>
            <person name="Jurka J."/>
            <person name="Kapitonov V.V."/>
            <person name="Kohara Y."/>
            <person name="Kuroki Y."/>
            <person name="Lindquist E."/>
            <person name="Lucas S."/>
            <person name="Osoegawa K."/>
            <person name="Pennacchio L.A."/>
            <person name="Salamov A.A."/>
            <person name="Satou Y."/>
            <person name="Sauka-Spengler T."/>
            <person name="Schmutz J."/>
            <person name="Shin-I T."/>
            <person name="Toyoda A."/>
            <person name="Bronner-Fraser M."/>
            <person name="Fujiyama A."/>
            <person name="Holland L.Z."/>
            <person name="Holland P.W.H."/>
            <person name="Satoh N."/>
            <person name="Rokhsar D.S."/>
        </authorList>
    </citation>
    <scope>NUCLEOTIDE SEQUENCE [LARGE SCALE GENOMIC DNA]</scope>
    <source>
        <strain evidence="3">S238N-H82</strain>
        <tissue evidence="3">Testes</tissue>
    </source>
</reference>
<dbReference type="InParanoid" id="C3ZK06"/>
<feature type="domain" description="Fibrinogen C-terminal" evidence="2">
    <location>
        <begin position="200"/>
        <end position="341"/>
    </location>
</feature>
<dbReference type="EMBL" id="GG666635">
    <property type="protein sequence ID" value="EEN47104.1"/>
    <property type="molecule type" value="Genomic_DNA"/>
</dbReference>
<protein>
    <recommendedName>
        <fullName evidence="2">Fibrinogen C-terminal domain-containing protein</fullName>
    </recommendedName>
</protein>
<dbReference type="PANTHER" id="PTHR19143">
    <property type="entry name" value="FIBRINOGEN/TENASCIN/ANGIOPOEITIN"/>
    <property type="match status" value="1"/>
</dbReference>
<evidence type="ECO:0000256" key="1">
    <source>
        <dbReference type="SAM" id="Phobius"/>
    </source>
</evidence>
<dbReference type="InterPro" id="IPR014716">
    <property type="entry name" value="Fibrinogen_a/b/g_C_1"/>
</dbReference>
<gene>
    <name evidence="3" type="ORF">BRAFLDRAFT_108702</name>
</gene>
<dbReference type="NCBIfam" id="NF040941">
    <property type="entry name" value="GGGWT_bact"/>
    <property type="match status" value="1"/>
</dbReference>
<dbReference type="Gene3D" id="3.90.215.10">
    <property type="entry name" value="Gamma Fibrinogen, chain A, domain 1"/>
    <property type="match status" value="1"/>
</dbReference>
<feature type="transmembrane region" description="Helical" evidence="1">
    <location>
        <begin position="61"/>
        <end position="82"/>
    </location>
</feature>
<name>C3ZK06_BRAFL</name>
<dbReference type="STRING" id="7739.C3ZK06"/>
<dbReference type="Pfam" id="PF00147">
    <property type="entry name" value="Fibrinogen_C"/>
    <property type="match status" value="1"/>
</dbReference>
<feature type="non-terminal residue" evidence="3">
    <location>
        <position position="1"/>
    </location>
</feature>
<dbReference type="InterPro" id="IPR036056">
    <property type="entry name" value="Fibrinogen-like_C"/>
</dbReference>
<sequence>PSQNEAWDTSWCSVLLNGTPAELGAAKRPGVSPLFLELSGCTGGAGDEDRFMLGKAVDRTVIMRGVGLIFSVLLLGGVFCFLNDAKDQKDAADHQRIKTIRVLLLGGVFCFLNDAKDQKDAAGHHRIKTIRSACKKLRRYQLVKEGTPEDADSVAEEDSVGNEILEELCQAAGQLKSCKCPPHEEYYDQPVGHHSPVPGDNPVPTYDDCTGVYGVLYWFGAIHDGVYNIKPWGMDRPFPVYCDMKTDGGGWTVIQRRYNGQLNFHRNWDDYRDGFGNHSKEHWLGLEKIHQVLSQGRYSLRIDIEDFQGDRAYALYDDVMLTDETDYYRLHIDGFVGLSVM</sequence>
<keyword evidence="1" id="KW-0472">Membrane</keyword>
<dbReference type="SUPFAM" id="SSF56496">
    <property type="entry name" value="Fibrinogen C-terminal domain-like"/>
    <property type="match status" value="1"/>
</dbReference>
<dbReference type="PROSITE" id="PS51406">
    <property type="entry name" value="FIBRINOGEN_C_2"/>
    <property type="match status" value="1"/>
</dbReference>